<proteinExistence type="predicted"/>
<organism evidence="1">
    <name type="scientific">Anguilla anguilla</name>
    <name type="common">European freshwater eel</name>
    <name type="synonym">Muraena anguilla</name>
    <dbReference type="NCBI Taxonomy" id="7936"/>
    <lineage>
        <taxon>Eukaryota</taxon>
        <taxon>Metazoa</taxon>
        <taxon>Chordata</taxon>
        <taxon>Craniata</taxon>
        <taxon>Vertebrata</taxon>
        <taxon>Euteleostomi</taxon>
        <taxon>Actinopterygii</taxon>
        <taxon>Neopterygii</taxon>
        <taxon>Teleostei</taxon>
        <taxon>Anguilliformes</taxon>
        <taxon>Anguillidae</taxon>
        <taxon>Anguilla</taxon>
    </lineage>
</organism>
<sequence>MKHYFCSAIFTFMRDALVSSLSKVGRSCTESESKLVIKHLLKCFFLFYHCNTNILQSNILYISINVFTGVSTTCCKHLHTYAGVSLKL</sequence>
<accession>A0A0E9XCL1</accession>
<name>A0A0E9XCL1_ANGAN</name>
<reference evidence="1" key="2">
    <citation type="journal article" date="2015" name="Fish Shellfish Immunol.">
        <title>Early steps in the European eel (Anguilla anguilla)-Vibrio vulnificus interaction in the gills: Role of the RtxA13 toxin.</title>
        <authorList>
            <person name="Callol A."/>
            <person name="Pajuelo D."/>
            <person name="Ebbesson L."/>
            <person name="Teles M."/>
            <person name="MacKenzie S."/>
            <person name="Amaro C."/>
        </authorList>
    </citation>
    <scope>NUCLEOTIDE SEQUENCE</scope>
</reference>
<reference evidence="1" key="1">
    <citation type="submission" date="2014-11" db="EMBL/GenBank/DDBJ databases">
        <authorList>
            <person name="Amaro Gonzalez C."/>
        </authorList>
    </citation>
    <scope>NUCLEOTIDE SEQUENCE</scope>
</reference>
<dbReference type="EMBL" id="GBXM01008386">
    <property type="protein sequence ID" value="JAI00192.1"/>
    <property type="molecule type" value="Transcribed_RNA"/>
</dbReference>
<dbReference type="AlphaFoldDB" id="A0A0E9XCL1"/>
<protein>
    <submittedName>
        <fullName evidence="1">Uncharacterized protein</fullName>
    </submittedName>
</protein>
<evidence type="ECO:0000313" key="1">
    <source>
        <dbReference type="EMBL" id="JAI00192.1"/>
    </source>
</evidence>